<dbReference type="PANTHER" id="PTHR12133">
    <property type="entry name" value="TRNA (ADENINE(58)-N(1))-METHYLTRANSFERASE"/>
    <property type="match status" value="1"/>
</dbReference>
<feature type="region of interest" description="Disordered" evidence="5">
    <location>
        <begin position="264"/>
        <end position="330"/>
    </location>
</feature>
<keyword evidence="3" id="KW-0949">S-adenosyl-L-methionine</keyword>
<dbReference type="EMBL" id="BAABDD010000002">
    <property type="protein sequence ID" value="GAA3729093.1"/>
    <property type="molecule type" value="Genomic_DNA"/>
</dbReference>
<evidence type="ECO:0000256" key="2">
    <source>
        <dbReference type="ARBA" id="ARBA00022679"/>
    </source>
</evidence>
<dbReference type="RefSeq" id="WP_344967200.1">
    <property type="nucleotide sequence ID" value="NZ_BAABDD010000002.1"/>
</dbReference>
<dbReference type="InterPro" id="IPR014816">
    <property type="entry name" value="tRNA_MeTrfase_Gcd14"/>
</dbReference>
<dbReference type="Gene3D" id="3.40.50.150">
    <property type="entry name" value="Vaccinia Virus protein VP39"/>
    <property type="match status" value="1"/>
</dbReference>
<evidence type="ECO:0000313" key="7">
    <source>
        <dbReference type="EMBL" id="GAA3729093.1"/>
    </source>
</evidence>
<evidence type="ECO:0000313" key="8">
    <source>
        <dbReference type="Proteomes" id="UP001500908"/>
    </source>
</evidence>
<gene>
    <name evidence="7" type="ORF">GCM10022402_07240</name>
</gene>
<evidence type="ECO:0000256" key="5">
    <source>
        <dbReference type="SAM" id="MobiDB-lite"/>
    </source>
</evidence>
<evidence type="ECO:0000256" key="3">
    <source>
        <dbReference type="ARBA" id="ARBA00022691"/>
    </source>
</evidence>
<feature type="domain" description="tRNA (adenine(58)-N(1))-methyltransferase catalytic subunit TRM61 C-terminal" evidence="6">
    <location>
        <begin position="76"/>
        <end position="241"/>
    </location>
</feature>
<dbReference type="SUPFAM" id="SSF53335">
    <property type="entry name" value="S-adenosyl-L-methionine-dependent methyltransferases"/>
    <property type="match status" value="1"/>
</dbReference>
<evidence type="ECO:0000259" key="6">
    <source>
        <dbReference type="Pfam" id="PF08704"/>
    </source>
</evidence>
<feature type="compositionally biased region" description="Low complexity" evidence="5">
    <location>
        <begin position="279"/>
        <end position="318"/>
    </location>
</feature>
<keyword evidence="4" id="KW-0819">tRNA processing</keyword>
<keyword evidence="1" id="KW-0489">Methyltransferase</keyword>
<evidence type="ECO:0000256" key="4">
    <source>
        <dbReference type="ARBA" id="ARBA00022694"/>
    </source>
</evidence>
<feature type="region of interest" description="Disordered" evidence="5">
    <location>
        <begin position="1"/>
        <end position="22"/>
    </location>
</feature>
<dbReference type="Pfam" id="PF08704">
    <property type="entry name" value="GCD14"/>
    <property type="match status" value="1"/>
</dbReference>
<dbReference type="CDD" id="cd02440">
    <property type="entry name" value="AdoMet_MTases"/>
    <property type="match status" value="1"/>
</dbReference>
<reference evidence="8" key="1">
    <citation type="journal article" date="2019" name="Int. J. Syst. Evol. Microbiol.">
        <title>The Global Catalogue of Microorganisms (GCM) 10K type strain sequencing project: providing services to taxonomists for standard genome sequencing and annotation.</title>
        <authorList>
            <consortium name="The Broad Institute Genomics Platform"/>
            <consortium name="The Broad Institute Genome Sequencing Center for Infectious Disease"/>
            <person name="Wu L."/>
            <person name="Ma J."/>
        </authorList>
    </citation>
    <scope>NUCLEOTIDE SEQUENCE [LARGE SCALE GENOMIC DNA]</scope>
    <source>
        <strain evidence="8">JCM 17137</strain>
    </source>
</reference>
<dbReference type="Proteomes" id="UP001500908">
    <property type="component" value="Unassembled WGS sequence"/>
</dbReference>
<comment type="caution">
    <text evidence="7">The sequence shown here is derived from an EMBL/GenBank/DDBJ whole genome shotgun (WGS) entry which is preliminary data.</text>
</comment>
<dbReference type="PANTHER" id="PTHR12133:SF1">
    <property type="entry name" value="TRNA (ADENINE(58)-N(1))-METHYLTRANSFERASE, MITOCHONDRIAL"/>
    <property type="match status" value="1"/>
</dbReference>
<sequence>MTGIHGRRGPLQDGDTVQLTDPKGRMHTITLRTGAAFHTHRGSLSHDDLIGAPEGSVVTSGSGTAYVALRPLLADFTLSMKRGATIVYPKDAAQIVAQADIFPGARVIEAGAGSGSLSCWLLRAVGEEGRVFSYERRADFAEIARTNVERYFGTEHPAWSLTVGDLATDLVETDVDRVVLDMLAPWECLDSVAKALVPGGLVCVYVATTTQVSSTVEAMREHGSFFEPHAWETMVRNWHVEGLAVRPDHRMIGHTGFLVTARRLAEGVRPPERRRRPAKAASAQQARASDTGQSAPSAGSSRPSGQEAPPEEATSTAAHGGDGDVPASAG</sequence>
<evidence type="ECO:0000256" key="1">
    <source>
        <dbReference type="ARBA" id="ARBA00022603"/>
    </source>
</evidence>
<keyword evidence="8" id="KW-1185">Reference proteome</keyword>
<accession>A0ABP7F3Y6</accession>
<dbReference type="InterPro" id="IPR029063">
    <property type="entry name" value="SAM-dependent_MTases_sf"/>
</dbReference>
<dbReference type="PROSITE" id="PS51620">
    <property type="entry name" value="SAM_TRM61"/>
    <property type="match status" value="1"/>
</dbReference>
<dbReference type="Pfam" id="PF14801">
    <property type="entry name" value="TrmI-like_N"/>
    <property type="match status" value="1"/>
</dbReference>
<proteinExistence type="predicted"/>
<name>A0ABP7F3Y6_9ACTN</name>
<dbReference type="Gene3D" id="3.10.330.20">
    <property type="match status" value="1"/>
</dbReference>
<keyword evidence="2" id="KW-0808">Transferase</keyword>
<organism evidence="7 8">
    <name type="scientific">Salinactinospora qingdaonensis</name>
    <dbReference type="NCBI Taxonomy" id="702744"/>
    <lineage>
        <taxon>Bacteria</taxon>
        <taxon>Bacillati</taxon>
        <taxon>Actinomycetota</taxon>
        <taxon>Actinomycetes</taxon>
        <taxon>Streptosporangiales</taxon>
        <taxon>Nocardiopsidaceae</taxon>
        <taxon>Salinactinospora</taxon>
    </lineage>
</organism>
<dbReference type="InterPro" id="IPR049470">
    <property type="entry name" value="TRM61_C"/>
</dbReference>
<protein>
    <submittedName>
        <fullName evidence="7">tRNA (Adenine-N1)-methyltransferase</fullName>
    </submittedName>
</protein>